<dbReference type="InterPro" id="IPR000683">
    <property type="entry name" value="Gfo/Idh/MocA-like_OxRdtase_N"/>
</dbReference>
<reference evidence="3 4" key="1">
    <citation type="submission" date="2018-06" db="EMBL/GenBank/DDBJ databases">
        <title>Extensive metabolic versatility and redundancy in microbially diverse, dynamic hydrothermal sediments.</title>
        <authorList>
            <person name="Dombrowski N."/>
            <person name="Teske A."/>
            <person name="Baker B.J."/>
        </authorList>
    </citation>
    <scope>NUCLEOTIDE SEQUENCE [LARGE SCALE GENOMIC DNA]</scope>
    <source>
        <strain evidence="3">B36_G15</strain>
    </source>
</reference>
<dbReference type="EMBL" id="QNBE01000004">
    <property type="protein sequence ID" value="RKX71660.1"/>
    <property type="molecule type" value="Genomic_DNA"/>
</dbReference>
<dbReference type="SUPFAM" id="SSF55347">
    <property type="entry name" value="Glyceraldehyde-3-phosphate dehydrogenase-like, C-terminal domain"/>
    <property type="match status" value="1"/>
</dbReference>
<feature type="domain" description="GFO/IDH/MocA-like oxidoreductase" evidence="2">
    <location>
        <begin position="131"/>
        <end position="247"/>
    </location>
</feature>
<accession>A0A660SNW2</accession>
<evidence type="ECO:0000259" key="1">
    <source>
        <dbReference type="Pfam" id="PF01408"/>
    </source>
</evidence>
<dbReference type="Gene3D" id="3.30.360.10">
    <property type="entry name" value="Dihydrodipicolinate Reductase, domain 2"/>
    <property type="match status" value="1"/>
</dbReference>
<gene>
    <name evidence="3" type="ORF">DRP53_00820</name>
</gene>
<evidence type="ECO:0000313" key="4">
    <source>
        <dbReference type="Proteomes" id="UP000268469"/>
    </source>
</evidence>
<dbReference type="Gene3D" id="3.40.50.720">
    <property type="entry name" value="NAD(P)-binding Rossmann-like Domain"/>
    <property type="match status" value="1"/>
</dbReference>
<dbReference type="PANTHER" id="PTHR43708">
    <property type="entry name" value="CONSERVED EXPRESSED OXIDOREDUCTASE (EUROFUNG)"/>
    <property type="match status" value="1"/>
</dbReference>
<evidence type="ECO:0000259" key="2">
    <source>
        <dbReference type="Pfam" id="PF22725"/>
    </source>
</evidence>
<dbReference type="SUPFAM" id="SSF51735">
    <property type="entry name" value="NAD(P)-binding Rossmann-fold domains"/>
    <property type="match status" value="1"/>
</dbReference>
<dbReference type="InterPro" id="IPR036291">
    <property type="entry name" value="NAD(P)-bd_dom_sf"/>
</dbReference>
<dbReference type="AlphaFoldDB" id="A0A660SNW2"/>
<dbReference type="GO" id="GO:0000166">
    <property type="term" value="F:nucleotide binding"/>
    <property type="evidence" value="ECO:0007669"/>
    <property type="project" value="InterPro"/>
</dbReference>
<evidence type="ECO:0000313" key="3">
    <source>
        <dbReference type="EMBL" id="RKX71660.1"/>
    </source>
</evidence>
<dbReference type="InterPro" id="IPR055170">
    <property type="entry name" value="GFO_IDH_MocA-like_dom"/>
</dbReference>
<dbReference type="PANTHER" id="PTHR43708:SF8">
    <property type="entry name" value="OXIDOREDUCTASE"/>
    <property type="match status" value="1"/>
</dbReference>
<dbReference type="InterPro" id="IPR051317">
    <property type="entry name" value="Gfo/Idh/MocA_oxidoreduct"/>
</dbReference>
<dbReference type="Proteomes" id="UP000268469">
    <property type="component" value="Unassembled WGS sequence"/>
</dbReference>
<dbReference type="Pfam" id="PF01408">
    <property type="entry name" value="GFO_IDH_MocA"/>
    <property type="match status" value="1"/>
</dbReference>
<name>A0A660SNW2_UNCW3</name>
<sequence length="328" mass="37002">MGIPIGVVGCGAHAQTVHIPILSQSDQFDLIGICDCDEKKLELVGEKYQIRRRYLEFQELLNDNEIEAVVIVTPESLHHVMVISALRCGKHVLCEKPMAEKRADAEAVAEAVRASDRIFALGLNERFRPEVQAIKQLIEKGELGKIAYLKAGWLNNWQDWSLDDWHRARVASGAFTSLGVHLLDIILWFIEIEPDGILGWVHRRADGIEDIAVAQIRFGRCLVSIEVGWSLLMERDFVYCNIFADRGAALLNPFRINRIVRGKMIDVTPSLPVRDSYLTSFRLQATFFANAIRSQKPFPFGWEDGLKIAKLIDGFYRSVATGEEVALN</sequence>
<comment type="caution">
    <text evidence="3">The sequence shown here is derived from an EMBL/GenBank/DDBJ whole genome shotgun (WGS) entry which is preliminary data.</text>
</comment>
<dbReference type="Pfam" id="PF22725">
    <property type="entry name" value="GFO_IDH_MocA_C3"/>
    <property type="match status" value="1"/>
</dbReference>
<proteinExistence type="predicted"/>
<evidence type="ECO:0008006" key="5">
    <source>
        <dbReference type="Google" id="ProtNLM"/>
    </source>
</evidence>
<protein>
    <recommendedName>
        <fullName evidence="5">Gfo/Idh/MocA family oxidoreductase</fullName>
    </recommendedName>
</protein>
<organism evidence="3 4">
    <name type="scientific">candidate division WOR-3 bacterium</name>
    <dbReference type="NCBI Taxonomy" id="2052148"/>
    <lineage>
        <taxon>Bacteria</taxon>
        <taxon>Bacteria division WOR-3</taxon>
    </lineage>
</organism>
<feature type="domain" description="Gfo/Idh/MocA-like oxidoreductase N-terminal" evidence="1">
    <location>
        <begin position="5"/>
        <end position="121"/>
    </location>
</feature>